<feature type="repeat" description="TPR" evidence="3">
    <location>
        <begin position="706"/>
        <end position="739"/>
    </location>
</feature>
<sequence>MSDFSVQVWEEKISIPTYGIGKPDKNPMFFEKRVYQGSSGVVYPHPVIEKILDEKKDEIWDAVFLENRYLKIMILPQLGGRVQMAYDKIGKRHFIYYNQVIKPALVGLCGPWISGGIEFNWPQHHRPSTYEPIDFTIEENADGSKTVWVNEVEKMFRTKGMAGFTLHPDKAYLEIKGKLYNRTPLPQTFLWWANPAVKVNDHYQSVFPPDVHAVFDHGKRDVSDFPIATGVYYKVDYAPGTDISRYKNIPVPTSYMAIRSDYDFVGGYENDTQAGLLHVADHHISPGKKQWTWGHSDFGRAWDKNLTDEDGPYIELMTGVYTDNQPDFSWLMPYEEKSFTQYFMPYRELGVVKNATKDFLLYTSMKTSALEVKIFATGEQAANTLEVFADGQYLHKEIFNVSPEQVFTRNIPLPPGLSEESLLVVITGADGREKIRYQHKPNGNATPPSPASAALPPEAVENNEQLYLTGLHLEQYRHATYNPVDYYSEALRRDPKDVRNNNALGAWYLRRGQFVKAEPYFRKAVETLTQRNPNPYDGEPLYNLGLCLEMQGRRNEAYDQYYKAVWNSAWQDSGYFSLARISAYRGQYAEALEQVNRSLDRNARNNKAWSLKAAILRKTGRYAEALDVCKDGLRRDLFNLTLYFEQQLSLETSGDVKSAAVASNTLVRLGRDYDHNFLEYAGDYAACGFYEEAIGLMGLQSREKSPMHYYYLGWFYQQNGDAETAARFFQQAAEADPALCFPNRIEDVPVLQFAMEQNPRDAKAPYYLGCLWYDKRQYNEAIAMWEESLRRDDTFPTVHRNLGIALFNKRGKSAAALQHFEKAFSLDTSDARVLMELDQLRKRLNADPEQRLAFLEANETPVNWRDDLYLERAALHNFLGRHEHAYRLIMQRKFHPWEGGEGKVSGQYCYSLSAMAQQDLRRGDYKAAITKLEQAQVYPDSLGEGKLYGAQENDIFYWLGKAYEGLQDTTAATAFFRKATEGLSEPAAAMYYNDQPPEKIFYQGLAWEALGQQAKAETIFRRLIAYGEAHENDEVKIDYFAVSLPDLLIFEDDLNVRNAMHCEFMKGLGYLGLKETATAIACFRKVLGQGFHAGAKAHLSMAREMQAPAAAGNQKSST</sequence>
<dbReference type="EMBL" id="JAGHKP010000001">
    <property type="protein sequence ID" value="MBO9151678.1"/>
    <property type="molecule type" value="Genomic_DNA"/>
</dbReference>
<evidence type="ECO:0000256" key="1">
    <source>
        <dbReference type="ARBA" id="ARBA00022737"/>
    </source>
</evidence>
<proteinExistence type="predicted"/>
<dbReference type="Gene3D" id="1.25.40.10">
    <property type="entry name" value="Tetratricopeptide repeat domain"/>
    <property type="match status" value="4"/>
</dbReference>
<dbReference type="Pfam" id="PF13432">
    <property type="entry name" value="TPR_16"/>
    <property type="match status" value="2"/>
</dbReference>
<dbReference type="SMART" id="SM00028">
    <property type="entry name" value="TPR"/>
    <property type="match status" value="8"/>
</dbReference>
<evidence type="ECO:0000256" key="2">
    <source>
        <dbReference type="ARBA" id="ARBA00022803"/>
    </source>
</evidence>
<dbReference type="Pfam" id="PF17128">
    <property type="entry name" value="DUF5107"/>
    <property type="match status" value="1"/>
</dbReference>
<organism evidence="5 6">
    <name type="scientific">Chitinophaga chungangae</name>
    <dbReference type="NCBI Taxonomy" id="2821488"/>
    <lineage>
        <taxon>Bacteria</taxon>
        <taxon>Pseudomonadati</taxon>
        <taxon>Bacteroidota</taxon>
        <taxon>Chitinophagia</taxon>
        <taxon>Chitinophagales</taxon>
        <taxon>Chitinophagaceae</taxon>
        <taxon>Chitinophaga</taxon>
    </lineage>
</organism>
<dbReference type="Pfam" id="PF13424">
    <property type="entry name" value="TPR_12"/>
    <property type="match status" value="1"/>
</dbReference>
<dbReference type="PANTHER" id="PTHR45586">
    <property type="entry name" value="TPR REPEAT-CONTAINING PROTEIN PA4667"/>
    <property type="match status" value="1"/>
</dbReference>
<dbReference type="InterPro" id="IPR033396">
    <property type="entry name" value="DUF5107"/>
</dbReference>
<evidence type="ECO:0000259" key="4">
    <source>
        <dbReference type="Pfam" id="PF17128"/>
    </source>
</evidence>
<dbReference type="RefSeq" id="WP_209144109.1">
    <property type="nucleotide sequence ID" value="NZ_JAGHKP010000001.1"/>
</dbReference>
<keyword evidence="2 3" id="KW-0802">TPR repeat</keyword>
<evidence type="ECO:0000256" key="3">
    <source>
        <dbReference type="PROSITE-ProRule" id="PRU00339"/>
    </source>
</evidence>
<dbReference type="InterPro" id="IPR019734">
    <property type="entry name" value="TPR_rpt"/>
</dbReference>
<protein>
    <submittedName>
        <fullName evidence="5">DUF5107 domain-containing protein</fullName>
    </submittedName>
</protein>
<evidence type="ECO:0000313" key="6">
    <source>
        <dbReference type="Proteomes" id="UP000679126"/>
    </source>
</evidence>
<dbReference type="InterPro" id="IPR051012">
    <property type="entry name" value="CellSynth/LPSAsmb/PSIAsmb"/>
</dbReference>
<gene>
    <name evidence="5" type="ORF">J7I43_05630</name>
</gene>
<dbReference type="Proteomes" id="UP000679126">
    <property type="component" value="Unassembled WGS sequence"/>
</dbReference>
<dbReference type="PROSITE" id="PS50005">
    <property type="entry name" value="TPR"/>
    <property type="match status" value="1"/>
</dbReference>
<dbReference type="Pfam" id="PF13181">
    <property type="entry name" value="TPR_8"/>
    <property type="match status" value="2"/>
</dbReference>
<keyword evidence="1" id="KW-0677">Repeat</keyword>
<reference evidence="6" key="1">
    <citation type="submission" date="2021-03" db="EMBL/GenBank/DDBJ databases">
        <title>Assistant Professor.</title>
        <authorList>
            <person name="Huq M.A."/>
        </authorList>
    </citation>
    <scope>NUCLEOTIDE SEQUENCE [LARGE SCALE GENOMIC DNA]</scope>
    <source>
        <strain evidence="6">MAH-28</strain>
    </source>
</reference>
<keyword evidence="6" id="KW-1185">Reference proteome</keyword>
<name>A0ABS3YAH1_9BACT</name>
<dbReference type="PANTHER" id="PTHR45586:SF1">
    <property type="entry name" value="LIPOPOLYSACCHARIDE ASSEMBLY PROTEIN B"/>
    <property type="match status" value="1"/>
</dbReference>
<dbReference type="SUPFAM" id="SSF48452">
    <property type="entry name" value="TPR-like"/>
    <property type="match status" value="3"/>
</dbReference>
<dbReference type="InterPro" id="IPR011990">
    <property type="entry name" value="TPR-like_helical_dom_sf"/>
</dbReference>
<evidence type="ECO:0000313" key="5">
    <source>
        <dbReference type="EMBL" id="MBO9151678.1"/>
    </source>
</evidence>
<feature type="domain" description="DUF5107" evidence="4">
    <location>
        <begin position="42"/>
        <end position="344"/>
    </location>
</feature>
<accession>A0ABS3YAH1</accession>
<dbReference type="Pfam" id="PF13174">
    <property type="entry name" value="TPR_6"/>
    <property type="match status" value="1"/>
</dbReference>
<comment type="caution">
    <text evidence="5">The sequence shown here is derived from an EMBL/GenBank/DDBJ whole genome shotgun (WGS) entry which is preliminary data.</text>
</comment>